<reference evidence="1 4" key="1">
    <citation type="submission" date="2018-06" db="EMBL/GenBank/DDBJ databases">
        <authorList>
            <consortium name="Pathogen Informatics"/>
            <person name="Doyle S."/>
        </authorList>
    </citation>
    <scope>NUCLEOTIDE SEQUENCE [LARGE SCALE GENOMIC DNA]</scope>
    <source>
        <strain evidence="1 4">NCTC10638</strain>
    </source>
</reference>
<evidence type="ECO:0000313" key="4">
    <source>
        <dbReference type="Proteomes" id="UP000254802"/>
    </source>
</evidence>
<dbReference type="OrthoDB" id="2339372at2"/>
<dbReference type="InterPro" id="IPR012477">
    <property type="entry name" value="Glyco_transf_52"/>
</dbReference>
<dbReference type="Proteomes" id="UP000254802">
    <property type="component" value="Unassembled WGS sequence"/>
</dbReference>
<dbReference type="KEGG" id="mhay:VK67_11745"/>
<evidence type="ECO:0000313" key="2">
    <source>
        <dbReference type="EMBL" id="TRB39933.1"/>
    </source>
</evidence>
<dbReference type="Pfam" id="PF07922">
    <property type="entry name" value="Glyco_transf_52"/>
    <property type="match status" value="1"/>
</dbReference>
<dbReference type="EMBL" id="VAJB01000002">
    <property type="protein sequence ID" value="TRB76067.1"/>
    <property type="molecule type" value="Genomic_DNA"/>
</dbReference>
<dbReference type="GO" id="GO:0016757">
    <property type="term" value="F:glycosyltransferase activity"/>
    <property type="evidence" value="ECO:0007669"/>
    <property type="project" value="UniProtKB-KW"/>
</dbReference>
<dbReference type="GeneID" id="67370049"/>
<organism evidence="1 4">
    <name type="scientific">Mannheimia haemolytica</name>
    <name type="common">Pasteurella haemolytica</name>
    <dbReference type="NCBI Taxonomy" id="75985"/>
    <lineage>
        <taxon>Bacteria</taxon>
        <taxon>Pseudomonadati</taxon>
        <taxon>Pseudomonadota</taxon>
        <taxon>Gammaproteobacteria</taxon>
        <taxon>Pasteurellales</taxon>
        <taxon>Pasteurellaceae</taxon>
        <taxon>Mannheimia</taxon>
    </lineage>
</organism>
<dbReference type="RefSeq" id="WP_006249520.1">
    <property type="nucleotide sequence ID" value="NZ_CP011098.1"/>
</dbReference>
<keyword evidence="6" id="KW-1185">Reference proteome</keyword>
<evidence type="ECO:0000313" key="5">
    <source>
        <dbReference type="Proteomes" id="UP000315164"/>
    </source>
</evidence>
<dbReference type="EMBL" id="VAJI01000002">
    <property type="protein sequence ID" value="TRB39933.1"/>
    <property type="molecule type" value="Genomic_DNA"/>
</dbReference>
<dbReference type="EMBL" id="UGPN01000002">
    <property type="protein sequence ID" value="STY60236.1"/>
    <property type="molecule type" value="Genomic_DNA"/>
</dbReference>
<reference evidence="5 6" key="2">
    <citation type="journal article" date="2019" name="Vet. Microbiol.">
        <title>Genetic characterization of susceptible and multi-drug resistant Mannheimia haemolytica isolated from high-risk stocker calves prior to and after antimicrobial metaphylaxis.</title>
        <authorList>
            <person name="Snyder E.R."/>
            <person name="Alvarez-Narvaez S."/>
            <person name="Credille B.C."/>
        </authorList>
    </citation>
    <scope>NUCLEOTIDE SEQUENCE [LARGE SCALE GENOMIC DNA]</scope>
    <source>
        <strain evidence="3 5">UGA-R5-128-1</strain>
        <strain evidence="2 6">UGA-R7-163-1</strain>
    </source>
</reference>
<gene>
    <name evidence="1" type="primary">lst_1</name>
    <name evidence="3" type="ORF">FEA53_02020</name>
    <name evidence="2" type="ORF">FEB89_02025</name>
    <name evidence="1" type="ORF">NCTC10638_01430</name>
</gene>
<protein>
    <submittedName>
        <fullName evidence="1 2">Sialyltransferase</fullName>
        <ecNumber evidence="1">2.4.99.-</ecNumber>
    </submittedName>
</protein>
<name>A0A249A2D7_MANHA</name>
<sequence length="315" mass="36841">MNLIICYTPLQVKIAESIVKKYSGEKFLGVFLGSEKNDKINFYFDKMSSFCERTIYIDISVETNKLGYLFSLINFPKNYLPISFFEKVFFANVNSLWIQKILSNIIFEELYTFDDGLGNVIKNPPILVEKWLVRKIISCVIRNSYSVKKLLEINKKHFTIYPKYKNIISNVETLNIFSDRNLSDLPSVPKDEISILIGQPIFSDEDRNVSLINKVFSVFNIDYYYPHPRECYHVSNIRYIYSKMIFEDYISELLLYKSKIIVYTFFSSVALNIANFDGVEVRIIKLSVSESCDDINNAYRLFEELGIDTYSEIEI</sequence>
<evidence type="ECO:0000313" key="1">
    <source>
        <dbReference type="EMBL" id="STY60236.1"/>
    </source>
</evidence>
<dbReference type="Gene3D" id="3.30.370.20">
    <property type="match status" value="1"/>
</dbReference>
<proteinExistence type="predicted"/>
<dbReference type="STRING" id="75985.WC39_11740"/>
<dbReference type="Proteomes" id="UP000318394">
    <property type="component" value="Unassembled WGS sequence"/>
</dbReference>
<evidence type="ECO:0000313" key="3">
    <source>
        <dbReference type="EMBL" id="TRB76067.1"/>
    </source>
</evidence>
<accession>A0A249A2D7</accession>
<dbReference type="Proteomes" id="UP000315164">
    <property type="component" value="Unassembled WGS sequence"/>
</dbReference>
<keyword evidence="1" id="KW-0808">Transferase</keyword>
<dbReference type="EC" id="2.4.99.-" evidence="1"/>
<dbReference type="AlphaFoldDB" id="A0A249A2D7"/>
<dbReference type="KEGG" id="mhaq:WC39_11740"/>
<keyword evidence="1" id="KW-0328">Glycosyltransferase</keyword>
<evidence type="ECO:0000313" key="6">
    <source>
        <dbReference type="Proteomes" id="UP000318394"/>
    </source>
</evidence>